<dbReference type="PhylomeDB" id="A0A0G4G8M3"/>
<accession>A0A0G4G8M3</accession>
<dbReference type="PROSITE" id="PS00178">
    <property type="entry name" value="AA_TRNA_LIGASE_I"/>
    <property type="match status" value="1"/>
</dbReference>
<dbReference type="SUPFAM" id="SSF52374">
    <property type="entry name" value="Nucleotidylyl transferase"/>
    <property type="match status" value="1"/>
</dbReference>
<evidence type="ECO:0000313" key="14">
    <source>
        <dbReference type="EMBL" id="CEM25155.1"/>
    </source>
</evidence>
<evidence type="ECO:0000256" key="4">
    <source>
        <dbReference type="ARBA" id="ARBA00022598"/>
    </source>
</evidence>
<proteinExistence type="inferred from homology"/>
<dbReference type="AlphaFoldDB" id="A0A0G4G8M3"/>
<dbReference type="GO" id="GO:0009507">
    <property type="term" value="C:chloroplast"/>
    <property type="evidence" value="ECO:0007669"/>
    <property type="project" value="TreeGrafter"/>
</dbReference>
<keyword evidence="4 11" id="KW-0436">Ligase</keyword>
<dbReference type="CDD" id="cd00806">
    <property type="entry name" value="TrpRS_core"/>
    <property type="match status" value="1"/>
</dbReference>
<dbReference type="InterPro" id="IPR024109">
    <property type="entry name" value="Trp-tRNA-ligase_bac-type"/>
</dbReference>
<feature type="region of interest" description="Disordered" evidence="12">
    <location>
        <begin position="395"/>
        <end position="443"/>
    </location>
</feature>
<dbReference type="HAMAP" id="MF_00140_B">
    <property type="entry name" value="Trp_tRNA_synth_B"/>
    <property type="match status" value="1"/>
</dbReference>
<dbReference type="Gene3D" id="1.10.240.10">
    <property type="entry name" value="Tyrosyl-Transfer RNA Synthetase"/>
    <property type="match status" value="1"/>
</dbReference>
<dbReference type="FunFam" id="1.10.240.10:FF:000002">
    <property type="entry name" value="Tryptophan--tRNA ligase"/>
    <property type="match status" value="1"/>
</dbReference>
<evidence type="ECO:0000256" key="13">
    <source>
        <dbReference type="SAM" id="SignalP"/>
    </source>
</evidence>
<evidence type="ECO:0000256" key="8">
    <source>
        <dbReference type="ARBA" id="ARBA00023146"/>
    </source>
</evidence>
<evidence type="ECO:0000256" key="2">
    <source>
        <dbReference type="ARBA" id="ARBA00005594"/>
    </source>
</evidence>
<feature type="region of interest" description="Disordered" evidence="12">
    <location>
        <begin position="31"/>
        <end position="53"/>
    </location>
</feature>
<dbReference type="Pfam" id="PF00579">
    <property type="entry name" value="tRNA-synt_1b"/>
    <property type="match status" value="1"/>
</dbReference>
<dbReference type="PANTHER" id="PTHR43766:SF1">
    <property type="entry name" value="TRYPTOPHAN--TRNA LIGASE, MITOCHONDRIAL"/>
    <property type="match status" value="1"/>
</dbReference>
<keyword evidence="7 11" id="KW-0648">Protein biosynthesis</keyword>
<organism evidence="14">
    <name type="scientific">Chromera velia CCMP2878</name>
    <dbReference type="NCBI Taxonomy" id="1169474"/>
    <lineage>
        <taxon>Eukaryota</taxon>
        <taxon>Sar</taxon>
        <taxon>Alveolata</taxon>
        <taxon>Colpodellida</taxon>
        <taxon>Chromeraceae</taxon>
        <taxon>Chromera</taxon>
    </lineage>
</organism>
<reference evidence="14" key="1">
    <citation type="submission" date="2014-11" db="EMBL/GenBank/DDBJ databases">
        <authorList>
            <person name="Otto D Thomas"/>
            <person name="Naeem Raeece"/>
        </authorList>
    </citation>
    <scope>NUCLEOTIDE SEQUENCE</scope>
</reference>
<dbReference type="InterPro" id="IPR050203">
    <property type="entry name" value="Trp-tRNA_synthetase"/>
</dbReference>
<keyword evidence="6 11" id="KW-0067">ATP-binding</keyword>
<evidence type="ECO:0000256" key="12">
    <source>
        <dbReference type="SAM" id="MobiDB-lite"/>
    </source>
</evidence>
<evidence type="ECO:0000256" key="11">
    <source>
        <dbReference type="RuleBase" id="RU363036"/>
    </source>
</evidence>
<evidence type="ECO:0000256" key="9">
    <source>
        <dbReference type="ARBA" id="ARBA00030268"/>
    </source>
</evidence>
<dbReference type="Gene3D" id="3.40.50.620">
    <property type="entry name" value="HUPs"/>
    <property type="match status" value="1"/>
</dbReference>
<feature type="compositionally biased region" description="Basic and acidic residues" evidence="12">
    <location>
        <begin position="414"/>
        <end position="426"/>
    </location>
</feature>
<comment type="subcellular location">
    <subcellularLocation>
        <location evidence="1">Mitochondrion</location>
    </subcellularLocation>
</comment>
<gene>
    <name evidence="14" type="ORF">Cvel_20758</name>
</gene>
<dbReference type="PRINTS" id="PR01039">
    <property type="entry name" value="TRNASYNTHTRP"/>
</dbReference>
<dbReference type="NCBIfam" id="TIGR00233">
    <property type="entry name" value="trpS"/>
    <property type="match status" value="1"/>
</dbReference>
<evidence type="ECO:0000256" key="3">
    <source>
        <dbReference type="ARBA" id="ARBA00013161"/>
    </source>
</evidence>
<feature type="signal peptide" evidence="13">
    <location>
        <begin position="1"/>
        <end position="19"/>
    </location>
</feature>
<keyword evidence="8 11" id="KW-0030">Aminoacyl-tRNA synthetase</keyword>
<dbReference type="VEuPathDB" id="CryptoDB:Cvel_20758"/>
<dbReference type="InterPro" id="IPR001412">
    <property type="entry name" value="aa-tRNA-synth_I_CS"/>
</dbReference>
<evidence type="ECO:0000256" key="6">
    <source>
        <dbReference type="ARBA" id="ARBA00022840"/>
    </source>
</evidence>
<comment type="catalytic activity">
    <reaction evidence="10">
        <text>tRNA(Trp) + L-tryptophan + ATP = L-tryptophyl-tRNA(Trp) + AMP + diphosphate + H(+)</text>
        <dbReference type="Rhea" id="RHEA:24080"/>
        <dbReference type="Rhea" id="RHEA-COMP:9671"/>
        <dbReference type="Rhea" id="RHEA-COMP:9705"/>
        <dbReference type="ChEBI" id="CHEBI:15378"/>
        <dbReference type="ChEBI" id="CHEBI:30616"/>
        <dbReference type="ChEBI" id="CHEBI:33019"/>
        <dbReference type="ChEBI" id="CHEBI:57912"/>
        <dbReference type="ChEBI" id="CHEBI:78442"/>
        <dbReference type="ChEBI" id="CHEBI:78535"/>
        <dbReference type="ChEBI" id="CHEBI:456215"/>
        <dbReference type="EC" id="6.1.1.2"/>
    </reaction>
</comment>
<dbReference type="EMBL" id="CDMZ01000984">
    <property type="protein sequence ID" value="CEM25155.1"/>
    <property type="molecule type" value="Genomic_DNA"/>
</dbReference>
<feature type="compositionally biased region" description="Polar residues" evidence="12">
    <location>
        <begin position="36"/>
        <end position="49"/>
    </location>
</feature>
<feature type="chain" id="PRO_5005189657" description="tryptophan--tRNA ligase" evidence="13">
    <location>
        <begin position="20"/>
        <end position="443"/>
    </location>
</feature>
<keyword evidence="5 11" id="KW-0547">Nucleotide-binding</keyword>
<evidence type="ECO:0000256" key="1">
    <source>
        <dbReference type="ARBA" id="ARBA00004173"/>
    </source>
</evidence>
<dbReference type="GO" id="GO:0005524">
    <property type="term" value="F:ATP binding"/>
    <property type="evidence" value="ECO:0007669"/>
    <property type="project" value="UniProtKB-KW"/>
</dbReference>
<dbReference type="EC" id="6.1.1.2" evidence="3"/>
<evidence type="ECO:0000256" key="5">
    <source>
        <dbReference type="ARBA" id="ARBA00022741"/>
    </source>
</evidence>
<dbReference type="GO" id="GO:0006436">
    <property type="term" value="P:tryptophanyl-tRNA aminoacylation"/>
    <property type="evidence" value="ECO:0007669"/>
    <property type="project" value="InterPro"/>
</dbReference>
<evidence type="ECO:0000256" key="7">
    <source>
        <dbReference type="ARBA" id="ARBA00022917"/>
    </source>
</evidence>
<dbReference type="InterPro" id="IPR014729">
    <property type="entry name" value="Rossmann-like_a/b/a_fold"/>
</dbReference>
<dbReference type="PANTHER" id="PTHR43766">
    <property type="entry name" value="TRYPTOPHAN--TRNA LIGASE, MITOCHONDRIAL"/>
    <property type="match status" value="1"/>
</dbReference>
<dbReference type="GO" id="GO:0004830">
    <property type="term" value="F:tryptophan-tRNA ligase activity"/>
    <property type="evidence" value="ECO:0007669"/>
    <property type="project" value="UniProtKB-EC"/>
</dbReference>
<evidence type="ECO:0000256" key="10">
    <source>
        <dbReference type="ARBA" id="ARBA00049929"/>
    </source>
</evidence>
<keyword evidence="13" id="KW-0732">Signal</keyword>
<name>A0A0G4G8M3_9ALVE</name>
<dbReference type="InterPro" id="IPR002305">
    <property type="entry name" value="aa-tRNA-synth_Ic"/>
</dbReference>
<sequence length="443" mass="48845">MRSQFWFLLCGWGSSLVLSFHLSPSGGLTPKRPALLNSSNKPSAEQPTSPARKRILSGVQPTGNLHLGNYLGAIRQWVQNQDEFDNFFFVVDLHAITVPHDTSRLAAETLQAAALYLACGVDPEKSKVFVQSHVKAHSELCWLLTTQAPIGWLENMIQFKEKSRKQGETIPTGLLTYPVLMAADILLYQAELVPVGEDQAQHLEFARDIRRRFHDLYCKKKKAKKVFKEPQVMLVKQGARVMSLLDGTSKMSKSEPNVKSRISLLDSPDAIVKKIKGSKTDCFEGIEYGNPDRPEATNLLNIFSAVSSRSVDSLVEEFGDKSWGQFKPALSEAVVEHLRPIQTRYKEFVSDPGELQRVLQDGAEAASAVADQTLHDAQLAMGFLSPQSLASESIRLPDVGEMQSATNSPKKKKGGGEKESKEEQDPRTQFPQETAGAIAGGPS</sequence>
<dbReference type="GO" id="GO:0005739">
    <property type="term" value="C:mitochondrion"/>
    <property type="evidence" value="ECO:0007669"/>
    <property type="project" value="UniProtKB-SubCell"/>
</dbReference>
<comment type="similarity">
    <text evidence="2 11">Belongs to the class-I aminoacyl-tRNA synthetase family.</text>
</comment>
<protein>
    <recommendedName>
        <fullName evidence="3">tryptophan--tRNA ligase</fullName>
        <ecNumber evidence="3">6.1.1.2</ecNumber>
    </recommendedName>
    <alternativeName>
        <fullName evidence="9">Tryptophanyl-tRNA synthetase</fullName>
    </alternativeName>
</protein>
<dbReference type="InterPro" id="IPR002306">
    <property type="entry name" value="Trp-tRNA-ligase"/>
</dbReference>